<accession>A0ABW1NPR4</accession>
<dbReference type="InterPro" id="IPR007921">
    <property type="entry name" value="CHAP_dom"/>
</dbReference>
<protein>
    <submittedName>
        <fullName evidence="3">CHAP domain-containing protein</fullName>
    </submittedName>
</protein>
<feature type="domain" description="Peptidase C51" evidence="2">
    <location>
        <begin position="90"/>
        <end position="182"/>
    </location>
</feature>
<evidence type="ECO:0000313" key="4">
    <source>
        <dbReference type="Proteomes" id="UP001596137"/>
    </source>
</evidence>
<organism evidence="3 4">
    <name type="scientific">Sphaerisporangium aureirubrum</name>
    <dbReference type="NCBI Taxonomy" id="1544736"/>
    <lineage>
        <taxon>Bacteria</taxon>
        <taxon>Bacillati</taxon>
        <taxon>Actinomycetota</taxon>
        <taxon>Actinomycetes</taxon>
        <taxon>Streptosporangiales</taxon>
        <taxon>Streptosporangiaceae</taxon>
        <taxon>Sphaerisporangium</taxon>
    </lineage>
</organism>
<dbReference type="Proteomes" id="UP001596137">
    <property type="component" value="Unassembled WGS sequence"/>
</dbReference>
<dbReference type="Gene3D" id="3.90.1720.10">
    <property type="entry name" value="endopeptidase domain like (from Nostoc punctiforme)"/>
    <property type="match status" value="1"/>
</dbReference>
<feature type="region of interest" description="Disordered" evidence="1">
    <location>
        <begin position="173"/>
        <end position="237"/>
    </location>
</feature>
<dbReference type="InterPro" id="IPR038765">
    <property type="entry name" value="Papain-like_cys_pep_sf"/>
</dbReference>
<evidence type="ECO:0000313" key="3">
    <source>
        <dbReference type="EMBL" id="MFC6085276.1"/>
    </source>
</evidence>
<dbReference type="SUPFAM" id="SSF54001">
    <property type="entry name" value="Cysteine proteinases"/>
    <property type="match status" value="1"/>
</dbReference>
<gene>
    <name evidence="3" type="ORF">ACFP1K_29205</name>
</gene>
<dbReference type="Pfam" id="PF05257">
    <property type="entry name" value="CHAP"/>
    <property type="match status" value="1"/>
</dbReference>
<name>A0ABW1NPR4_9ACTN</name>
<dbReference type="EMBL" id="JBHSRF010000058">
    <property type="protein sequence ID" value="MFC6085276.1"/>
    <property type="molecule type" value="Genomic_DNA"/>
</dbReference>
<reference evidence="4" key="1">
    <citation type="journal article" date="2019" name="Int. J. Syst. Evol. Microbiol.">
        <title>The Global Catalogue of Microorganisms (GCM) 10K type strain sequencing project: providing services to taxonomists for standard genome sequencing and annotation.</title>
        <authorList>
            <consortium name="The Broad Institute Genomics Platform"/>
            <consortium name="The Broad Institute Genome Sequencing Center for Infectious Disease"/>
            <person name="Wu L."/>
            <person name="Ma J."/>
        </authorList>
    </citation>
    <scope>NUCLEOTIDE SEQUENCE [LARGE SCALE GENOMIC DNA]</scope>
    <source>
        <strain evidence="4">JCM 30346</strain>
    </source>
</reference>
<proteinExistence type="predicted"/>
<evidence type="ECO:0000256" key="1">
    <source>
        <dbReference type="SAM" id="MobiDB-lite"/>
    </source>
</evidence>
<sequence>MSEIRAAGRRLTAGLAAALVVATGLTAVMSSPAFAVSRAAIVSAAQSELDNGTRNHESPMGSGCNYYTGFFRPWKPSAGCPSSGGVQWRDSDWCADFAKYVWRKAGVKHADVPEGSGGVLDGWAASFKNYGVAYGTWHTRGSGYTPQPGDAVVFDWDQSGDIDHVGIVKSATSSTVHTIEGNSGDRVQSNSYSRTNPDIVGYSAPVNGSSTPEPPQEGRDSTGYYNPADGTFHLRDSLDDGASNHAWDTNLETIPGAVVLTGDWNGDGSDSTGYYNPADGTFHLRNPLGEGTSSYGWDTGLESMPGAVIVTGDWNGDGKDSTGYYNPSDGTFHLRDNLDAGGSNHAWDTDLETIPGAVILTGDWNGDGKDSLGYFNPADGTYHLRDTLDAGGSNHAWDTALETDVPGAVIVTGDWNGDGKDSVGYYDRRDGTFHLRDALGDGASDYAWGTALETLPAAVILTGDWNGA</sequence>
<feature type="compositionally biased region" description="Polar residues" evidence="1">
    <location>
        <begin position="173"/>
        <end position="196"/>
    </location>
</feature>
<evidence type="ECO:0000259" key="2">
    <source>
        <dbReference type="Pfam" id="PF05257"/>
    </source>
</evidence>
<dbReference type="Gene3D" id="2.40.128.340">
    <property type="match status" value="1"/>
</dbReference>
<keyword evidence="4" id="KW-1185">Reference proteome</keyword>
<dbReference type="RefSeq" id="WP_380759243.1">
    <property type="nucleotide sequence ID" value="NZ_JBHSRF010000058.1"/>
</dbReference>
<comment type="caution">
    <text evidence="3">The sequence shown here is derived from an EMBL/GenBank/DDBJ whole genome shotgun (WGS) entry which is preliminary data.</text>
</comment>